<reference evidence="4" key="1">
    <citation type="submission" date="2014-01" db="EMBL/GenBank/DDBJ databases">
        <title>The Genome Sequence of Anopheles farauti FAR1 (V2).</title>
        <authorList>
            <consortium name="The Broad Institute Genomics Platform"/>
            <person name="Neafsey D.E."/>
            <person name="Besansky N."/>
            <person name="Howell P."/>
            <person name="Walton C."/>
            <person name="Young S.K."/>
            <person name="Zeng Q."/>
            <person name="Gargeya S."/>
            <person name="Fitzgerald M."/>
            <person name="Haas B."/>
            <person name="Abouelleil A."/>
            <person name="Allen A.W."/>
            <person name="Alvarado L."/>
            <person name="Arachchi H.M."/>
            <person name="Berlin A.M."/>
            <person name="Chapman S.B."/>
            <person name="Gainer-Dewar J."/>
            <person name="Goldberg J."/>
            <person name="Griggs A."/>
            <person name="Gujja S."/>
            <person name="Hansen M."/>
            <person name="Howarth C."/>
            <person name="Imamovic A."/>
            <person name="Ireland A."/>
            <person name="Larimer J."/>
            <person name="McCowan C."/>
            <person name="Murphy C."/>
            <person name="Pearson M."/>
            <person name="Poon T.W."/>
            <person name="Priest M."/>
            <person name="Roberts A."/>
            <person name="Saif S."/>
            <person name="Shea T."/>
            <person name="Sisk P."/>
            <person name="Sykes S."/>
            <person name="Wortman J."/>
            <person name="Nusbaum C."/>
            <person name="Birren B."/>
        </authorList>
    </citation>
    <scope>NUCLEOTIDE SEQUENCE [LARGE SCALE GENOMIC DNA]</scope>
    <source>
        <strain evidence="4">FAR1</strain>
    </source>
</reference>
<evidence type="ECO:0000256" key="2">
    <source>
        <dbReference type="SAM" id="Phobius"/>
    </source>
</evidence>
<dbReference type="AlphaFoldDB" id="A0A182QI98"/>
<evidence type="ECO:0000256" key="1">
    <source>
        <dbReference type="SAM" id="MobiDB-lite"/>
    </source>
</evidence>
<feature type="transmembrane region" description="Helical" evidence="2">
    <location>
        <begin position="118"/>
        <end position="137"/>
    </location>
</feature>
<protein>
    <submittedName>
        <fullName evidence="3">Uncharacterized protein</fullName>
    </submittedName>
</protein>
<feature type="region of interest" description="Disordered" evidence="1">
    <location>
        <begin position="1"/>
        <end position="30"/>
    </location>
</feature>
<evidence type="ECO:0000313" key="3">
    <source>
        <dbReference type="EnsemblMetazoa" id="AFAF010721-PA"/>
    </source>
</evidence>
<dbReference type="Proteomes" id="UP000075886">
    <property type="component" value="Unassembled WGS sequence"/>
</dbReference>
<accession>A0A182QI98</accession>
<dbReference type="EMBL" id="AXCN02001807">
    <property type="status" value="NOT_ANNOTATED_CDS"/>
    <property type="molecule type" value="Genomic_DNA"/>
</dbReference>
<name>A0A182QI98_9DIPT</name>
<keyword evidence="4" id="KW-1185">Reference proteome</keyword>
<dbReference type="EnsemblMetazoa" id="AFAF010721-RA">
    <property type="protein sequence ID" value="AFAF010721-PA"/>
    <property type="gene ID" value="AFAF010721"/>
</dbReference>
<keyword evidence="2" id="KW-0472">Membrane</keyword>
<dbReference type="VEuPathDB" id="VectorBase:AFAF010721"/>
<dbReference type="STRING" id="69004.A0A182QI98"/>
<keyword evidence="2" id="KW-1133">Transmembrane helix</keyword>
<sequence length="138" mass="14268">MEVIEATGRSPAEDSGLGLASTMPDIRNRPPAPLPYRPMSAGPILHHHASSRHLNASLADIPHNPLTVTPNRLNFAGGPSAALGVGGGIGGGAGGIGGLHHLNRHKISSSSSDVVKQLKNKVIVLFLFYGVYISVVAN</sequence>
<keyword evidence="2" id="KW-0812">Transmembrane</keyword>
<proteinExistence type="predicted"/>
<organism evidence="3 4">
    <name type="scientific">Anopheles farauti</name>
    <dbReference type="NCBI Taxonomy" id="69004"/>
    <lineage>
        <taxon>Eukaryota</taxon>
        <taxon>Metazoa</taxon>
        <taxon>Ecdysozoa</taxon>
        <taxon>Arthropoda</taxon>
        <taxon>Hexapoda</taxon>
        <taxon>Insecta</taxon>
        <taxon>Pterygota</taxon>
        <taxon>Neoptera</taxon>
        <taxon>Endopterygota</taxon>
        <taxon>Diptera</taxon>
        <taxon>Nematocera</taxon>
        <taxon>Culicoidea</taxon>
        <taxon>Culicidae</taxon>
        <taxon>Anophelinae</taxon>
        <taxon>Anopheles</taxon>
    </lineage>
</organism>
<reference evidence="3" key="2">
    <citation type="submission" date="2020-05" db="UniProtKB">
        <authorList>
            <consortium name="EnsemblMetazoa"/>
        </authorList>
    </citation>
    <scope>IDENTIFICATION</scope>
    <source>
        <strain evidence="3">FAR1</strain>
    </source>
</reference>
<evidence type="ECO:0000313" key="4">
    <source>
        <dbReference type="Proteomes" id="UP000075886"/>
    </source>
</evidence>